<gene>
    <name evidence="3" type="ORF">DBRI00130_LOCUS39980</name>
</gene>
<dbReference type="InterPro" id="IPR036249">
    <property type="entry name" value="Thioredoxin-like_sf"/>
</dbReference>
<accession>A0A7S4WB99</accession>
<dbReference type="GO" id="GO:0003756">
    <property type="term" value="F:protein disulfide isomerase activity"/>
    <property type="evidence" value="ECO:0007669"/>
    <property type="project" value="TreeGrafter"/>
</dbReference>
<evidence type="ECO:0000313" key="3">
    <source>
        <dbReference type="EMBL" id="CAE4657926.1"/>
    </source>
</evidence>
<protein>
    <recommendedName>
        <fullName evidence="2">Thioredoxin domain-containing protein</fullName>
    </recommendedName>
</protein>
<dbReference type="InterPro" id="IPR013766">
    <property type="entry name" value="Thioredoxin_domain"/>
</dbReference>
<dbReference type="EMBL" id="HBNS01055243">
    <property type="protein sequence ID" value="CAE4657926.1"/>
    <property type="molecule type" value="Transcribed_RNA"/>
</dbReference>
<feature type="region of interest" description="Disordered" evidence="1">
    <location>
        <begin position="161"/>
        <end position="181"/>
    </location>
</feature>
<dbReference type="Gene3D" id="3.40.30.10">
    <property type="entry name" value="Glutaredoxin"/>
    <property type="match status" value="1"/>
</dbReference>
<proteinExistence type="predicted"/>
<reference evidence="3" key="1">
    <citation type="submission" date="2021-01" db="EMBL/GenBank/DDBJ databases">
        <authorList>
            <person name="Corre E."/>
            <person name="Pelletier E."/>
            <person name="Niang G."/>
            <person name="Scheremetjew M."/>
            <person name="Finn R."/>
            <person name="Kale V."/>
            <person name="Holt S."/>
            <person name="Cochrane G."/>
            <person name="Meng A."/>
            <person name="Brown T."/>
            <person name="Cohen L."/>
        </authorList>
    </citation>
    <scope>NUCLEOTIDE SEQUENCE</scope>
    <source>
        <strain evidence="3">GSO104</strain>
    </source>
</reference>
<feature type="domain" description="Thioredoxin" evidence="2">
    <location>
        <begin position="42"/>
        <end position="164"/>
    </location>
</feature>
<dbReference type="CDD" id="cd02947">
    <property type="entry name" value="TRX_family"/>
    <property type="match status" value="1"/>
</dbReference>
<dbReference type="InterPro" id="IPR051063">
    <property type="entry name" value="PDI"/>
</dbReference>
<evidence type="ECO:0000256" key="1">
    <source>
        <dbReference type="SAM" id="MobiDB-lite"/>
    </source>
</evidence>
<dbReference type="Pfam" id="PF00085">
    <property type="entry name" value="Thioredoxin"/>
    <property type="match status" value="1"/>
</dbReference>
<organism evidence="3">
    <name type="scientific">Ditylum brightwellii</name>
    <dbReference type="NCBI Taxonomy" id="49249"/>
    <lineage>
        <taxon>Eukaryota</taxon>
        <taxon>Sar</taxon>
        <taxon>Stramenopiles</taxon>
        <taxon>Ochrophyta</taxon>
        <taxon>Bacillariophyta</taxon>
        <taxon>Mediophyceae</taxon>
        <taxon>Lithodesmiophycidae</taxon>
        <taxon>Lithodesmiales</taxon>
        <taxon>Lithodesmiaceae</taxon>
        <taxon>Ditylum</taxon>
    </lineage>
</organism>
<sequence length="181" mass="19904">MEGQNCEGDVCLIDDAPDLNDSSEEKDSIGANEPPSEHKKSTRQKKEKPTVQSSIVTLHGQQDFDAFISKNSNVIVEFMTTWCCKCQGIEDYYEELSSTSQQQNESVQAAKVVCDKNKQTKKLAALHNVKSYPVFLVFKDGSVANRWDGADVGKLEGAFERLAGGGKGGGGKKKQRGKNRR</sequence>
<feature type="compositionally biased region" description="Basic residues" evidence="1">
    <location>
        <begin position="170"/>
        <end position="181"/>
    </location>
</feature>
<dbReference type="GO" id="GO:0005783">
    <property type="term" value="C:endoplasmic reticulum"/>
    <property type="evidence" value="ECO:0007669"/>
    <property type="project" value="TreeGrafter"/>
</dbReference>
<name>A0A7S4WB99_9STRA</name>
<dbReference type="AlphaFoldDB" id="A0A7S4WB99"/>
<dbReference type="SUPFAM" id="SSF52833">
    <property type="entry name" value="Thioredoxin-like"/>
    <property type="match status" value="1"/>
</dbReference>
<evidence type="ECO:0000259" key="2">
    <source>
        <dbReference type="PROSITE" id="PS51352"/>
    </source>
</evidence>
<dbReference type="PANTHER" id="PTHR45672">
    <property type="entry name" value="PROTEIN DISULFIDE-ISOMERASE C17H9.14C-RELATED"/>
    <property type="match status" value="1"/>
</dbReference>
<feature type="region of interest" description="Disordered" evidence="1">
    <location>
        <begin position="1"/>
        <end position="52"/>
    </location>
</feature>
<dbReference type="GO" id="GO:0006457">
    <property type="term" value="P:protein folding"/>
    <property type="evidence" value="ECO:0007669"/>
    <property type="project" value="TreeGrafter"/>
</dbReference>
<dbReference type="PROSITE" id="PS51352">
    <property type="entry name" value="THIOREDOXIN_2"/>
    <property type="match status" value="1"/>
</dbReference>